<gene>
    <name evidence="2" type="ORF">B0X71_08445</name>
</gene>
<keyword evidence="1" id="KW-1133">Transmembrane helix</keyword>
<organism evidence="2 3">
    <name type="scientific">Planococcus lenghuensis</name>
    <dbReference type="NCBI Taxonomy" id="2213202"/>
    <lineage>
        <taxon>Bacteria</taxon>
        <taxon>Bacillati</taxon>
        <taxon>Bacillota</taxon>
        <taxon>Bacilli</taxon>
        <taxon>Bacillales</taxon>
        <taxon>Caryophanaceae</taxon>
        <taxon>Planococcus</taxon>
    </lineage>
</organism>
<protein>
    <submittedName>
        <fullName evidence="2">Uncharacterized protein</fullName>
    </submittedName>
</protein>
<dbReference type="KEGG" id="pmar:B0X71_08445"/>
<dbReference type="EMBL" id="CP019640">
    <property type="protein sequence ID" value="AQQ53120.1"/>
    <property type="molecule type" value="Genomic_DNA"/>
</dbReference>
<keyword evidence="3" id="KW-1185">Reference proteome</keyword>
<sequence>MKKQFDSILIAVPILVIMSSFFLPFVLVGPVQQALFQPESNWFFYTPFINYIICFASLLLLGIILAVFRYIYASTEQKKPLLHLVFVLALIPGVIGVAFSVDHYYYLDDTGIAYSGLLQFGQESEVWEDVESLVFVTKSENGKAKGTELIFKLENNTGLVFNASGYLSDERKLIQGRLNDLDIATDSVFEQRES</sequence>
<evidence type="ECO:0000313" key="2">
    <source>
        <dbReference type="EMBL" id="AQQ53120.1"/>
    </source>
</evidence>
<feature type="transmembrane region" description="Helical" evidence="1">
    <location>
        <begin position="48"/>
        <end position="72"/>
    </location>
</feature>
<dbReference type="RefSeq" id="WP_077589004.1">
    <property type="nucleotide sequence ID" value="NZ_CP019640.1"/>
</dbReference>
<dbReference type="AlphaFoldDB" id="A0A1Q2KY30"/>
<dbReference type="OrthoDB" id="2449392at2"/>
<reference evidence="2 3" key="1">
    <citation type="submission" date="2017-02" db="EMBL/GenBank/DDBJ databases">
        <title>The complete genomic sequence of a novel cold adapted crude oil-degrading bacterium Planococcus qaidamina Y42.</title>
        <authorList>
            <person name="Yang R."/>
        </authorList>
    </citation>
    <scope>NUCLEOTIDE SEQUENCE [LARGE SCALE GENOMIC DNA]</scope>
    <source>
        <strain evidence="2 3">Y42</strain>
    </source>
</reference>
<feature type="transmembrane region" description="Helical" evidence="1">
    <location>
        <begin position="84"/>
        <end position="106"/>
    </location>
</feature>
<dbReference type="Proteomes" id="UP000188184">
    <property type="component" value="Chromosome"/>
</dbReference>
<accession>A0A1Q2KY30</accession>
<evidence type="ECO:0000256" key="1">
    <source>
        <dbReference type="SAM" id="Phobius"/>
    </source>
</evidence>
<feature type="transmembrane region" description="Helical" evidence="1">
    <location>
        <begin position="7"/>
        <end position="28"/>
    </location>
</feature>
<keyword evidence="1" id="KW-0812">Transmembrane</keyword>
<proteinExistence type="predicted"/>
<name>A0A1Q2KY30_9BACL</name>
<keyword evidence="1" id="KW-0472">Membrane</keyword>
<evidence type="ECO:0000313" key="3">
    <source>
        <dbReference type="Proteomes" id="UP000188184"/>
    </source>
</evidence>